<dbReference type="InterPro" id="IPR028994">
    <property type="entry name" value="Integrin_alpha_N"/>
</dbReference>
<evidence type="ECO:0000256" key="2">
    <source>
        <dbReference type="SAM" id="SignalP"/>
    </source>
</evidence>
<dbReference type="Gene3D" id="2.130.10.130">
    <property type="entry name" value="Integrin alpha, N-terminal"/>
    <property type="match status" value="2"/>
</dbReference>
<accession>A0A518CMA9</accession>
<proteinExistence type="predicted"/>
<name>A0A518CMA9_9PLAN</name>
<protein>
    <submittedName>
        <fullName evidence="3">FG-GAP repeat protein</fullName>
    </submittedName>
</protein>
<evidence type="ECO:0000313" key="4">
    <source>
        <dbReference type="Proteomes" id="UP000317178"/>
    </source>
</evidence>
<keyword evidence="4" id="KW-1185">Reference proteome</keyword>
<dbReference type="InterPro" id="IPR013517">
    <property type="entry name" value="FG-GAP"/>
</dbReference>
<evidence type="ECO:0000313" key="3">
    <source>
        <dbReference type="EMBL" id="QDU80370.1"/>
    </source>
</evidence>
<dbReference type="PANTHER" id="PTHR44103:SF1">
    <property type="entry name" value="PROPROTEIN CONVERTASE P"/>
    <property type="match status" value="1"/>
</dbReference>
<gene>
    <name evidence="3" type="ORF">Pla110_20980</name>
</gene>
<dbReference type="SUPFAM" id="SSF69318">
    <property type="entry name" value="Integrin alpha N-terminal domain"/>
    <property type="match status" value="1"/>
</dbReference>
<sequence length="396" mass="44487" precursor="true">MKMLLTSLLVLGLSSQLLAEEISWKRTELDSAFRSEGVTTADVNRDGLLDVLSGDVWYEAPGWTIHEIAKPGEYVAGVGYSESFANFSYDVNQDGWEDYIIVGHPGKPFFWYENPQNKEGHWKKYEIWHSGCNESPIFEDVTGDGIPELIVGSQPESQFGYIEIPAKDKATDKWVFTAVSRPGDPGTNGSHRYYHGNGAGDLNQDGLIDILIPHGWYQHPAEDGGEWVFHPYTLGKPGEENPLPAANLHVQDFDLDGDQDIVMSCAHAYGVWWFENLGSENNDQFEYHLIDESFSQTHALEFYDINGDGQKDLVTGKRFYAHNGNDPGGKDEVVMFWYEIKRKKGQAPEFIPHEIVAGRDTGVGTQFQVRDFNGDGLYDIILGNKKGVNLLVQERD</sequence>
<feature type="chain" id="PRO_5021969652" evidence="2">
    <location>
        <begin position="20"/>
        <end position="396"/>
    </location>
</feature>
<dbReference type="PANTHER" id="PTHR44103">
    <property type="entry name" value="PROPROTEIN CONVERTASE P"/>
    <property type="match status" value="1"/>
</dbReference>
<dbReference type="Pfam" id="PF13517">
    <property type="entry name" value="FG-GAP_3"/>
    <property type="match status" value="2"/>
</dbReference>
<reference evidence="3 4" key="1">
    <citation type="submission" date="2019-02" db="EMBL/GenBank/DDBJ databases">
        <title>Deep-cultivation of Planctomycetes and their phenomic and genomic characterization uncovers novel biology.</title>
        <authorList>
            <person name="Wiegand S."/>
            <person name="Jogler M."/>
            <person name="Boedeker C."/>
            <person name="Pinto D."/>
            <person name="Vollmers J."/>
            <person name="Rivas-Marin E."/>
            <person name="Kohn T."/>
            <person name="Peeters S.H."/>
            <person name="Heuer A."/>
            <person name="Rast P."/>
            <person name="Oberbeckmann S."/>
            <person name="Bunk B."/>
            <person name="Jeske O."/>
            <person name="Meyerdierks A."/>
            <person name="Storesund J.E."/>
            <person name="Kallscheuer N."/>
            <person name="Luecker S."/>
            <person name="Lage O.M."/>
            <person name="Pohl T."/>
            <person name="Merkel B.J."/>
            <person name="Hornburger P."/>
            <person name="Mueller R.-W."/>
            <person name="Bruemmer F."/>
            <person name="Labrenz M."/>
            <person name="Spormann A.M."/>
            <person name="Op den Camp H."/>
            <person name="Overmann J."/>
            <person name="Amann R."/>
            <person name="Jetten M.S.M."/>
            <person name="Mascher T."/>
            <person name="Medema M.H."/>
            <person name="Devos D.P."/>
            <person name="Kaster A.-K."/>
            <person name="Ovreas L."/>
            <person name="Rohde M."/>
            <person name="Galperin M.Y."/>
            <person name="Jogler C."/>
        </authorList>
    </citation>
    <scope>NUCLEOTIDE SEQUENCE [LARGE SCALE GENOMIC DNA]</scope>
    <source>
        <strain evidence="3 4">Pla110</strain>
    </source>
</reference>
<organism evidence="3 4">
    <name type="scientific">Polystyrenella longa</name>
    <dbReference type="NCBI Taxonomy" id="2528007"/>
    <lineage>
        <taxon>Bacteria</taxon>
        <taxon>Pseudomonadati</taxon>
        <taxon>Planctomycetota</taxon>
        <taxon>Planctomycetia</taxon>
        <taxon>Planctomycetales</taxon>
        <taxon>Planctomycetaceae</taxon>
        <taxon>Polystyrenella</taxon>
    </lineage>
</organism>
<dbReference type="KEGG" id="plon:Pla110_20980"/>
<dbReference type="RefSeq" id="WP_231742965.1">
    <property type="nucleotide sequence ID" value="NZ_CP036281.1"/>
</dbReference>
<dbReference type="EMBL" id="CP036281">
    <property type="protein sequence ID" value="QDU80370.1"/>
    <property type="molecule type" value="Genomic_DNA"/>
</dbReference>
<feature type="signal peptide" evidence="2">
    <location>
        <begin position="1"/>
        <end position="19"/>
    </location>
</feature>
<keyword evidence="1 2" id="KW-0732">Signal</keyword>
<dbReference type="AlphaFoldDB" id="A0A518CMA9"/>
<evidence type="ECO:0000256" key="1">
    <source>
        <dbReference type="ARBA" id="ARBA00022729"/>
    </source>
</evidence>
<dbReference type="Proteomes" id="UP000317178">
    <property type="component" value="Chromosome"/>
</dbReference>